<name>A0AAP2E4A8_9BACT</name>
<sequence length="251" mass="28660">MSEINKNDLAKELDQMQYLLMKHGICNDTSPLAAAYGACMRDSNDKVWSYKISDLLFHVASMGHTIPNDADDLIVSLSVKVKGPFHPDDKVRNPLTDLEFNVVVSGGRYDANGDVVDLISSWHLDKHIAENEDELTKFIHPEYHMTYGGRRMWDKTSFDYGQTLILPTPRLNSPPMDGILGIDFVVHNYLKREQHKNLTTSREYRYLIQQAQARMWKPYYLAIAKAYHKLEAIDFNGCITHQSLVPNLASS</sequence>
<dbReference type="EMBL" id="JAHESE010000059">
    <property type="protein sequence ID" value="MBT1712315.1"/>
    <property type="molecule type" value="Genomic_DNA"/>
</dbReference>
<gene>
    <name evidence="1" type="ORF">KK062_28995</name>
</gene>
<dbReference type="AlphaFoldDB" id="A0AAP2E4A8"/>
<dbReference type="Proteomes" id="UP001319080">
    <property type="component" value="Unassembled WGS sequence"/>
</dbReference>
<organism evidence="1 2">
    <name type="scientific">Dawidia cretensis</name>
    <dbReference type="NCBI Taxonomy" id="2782350"/>
    <lineage>
        <taxon>Bacteria</taxon>
        <taxon>Pseudomonadati</taxon>
        <taxon>Bacteroidota</taxon>
        <taxon>Cytophagia</taxon>
        <taxon>Cytophagales</taxon>
        <taxon>Chryseotaleaceae</taxon>
        <taxon>Dawidia</taxon>
    </lineage>
</organism>
<proteinExistence type="predicted"/>
<evidence type="ECO:0000313" key="2">
    <source>
        <dbReference type="Proteomes" id="UP001319080"/>
    </source>
</evidence>
<protein>
    <submittedName>
        <fullName evidence="1">Uncharacterized protein</fullName>
    </submittedName>
</protein>
<evidence type="ECO:0000313" key="1">
    <source>
        <dbReference type="EMBL" id="MBT1712315.1"/>
    </source>
</evidence>
<keyword evidence="2" id="KW-1185">Reference proteome</keyword>
<reference evidence="1 2" key="1">
    <citation type="submission" date="2021-05" db="EMBL/GenBank/DDBJ databases">
        <title>A Polyphasic approach of four new species of the genus Ohtaekwangia: Ohtaekwangia histidinii sp. nov., Ohtaekwangia cretensis sp. nov., Ohtaekwangia indiensis sp. nov., Ohtaekwangia reichenbachii sp. nov. from diverse environment.</title>
        <authorList>
            <person name="Octaviana S."/>
        </authorList>
    </citation>
    <scope>NUCLEOTIDE SEQUENCE [LARGE SCALE GENOMIC DNA]</scope>
    <source>
        <strain evidence="1 2">PWU5</strain>
    </source>
</reference>
<comment type="caution">
    <text evidence="1">The sequence shown here is derived from an EMBL/GenBank/DDBJ whole genome shotgun (WGS) entry which is preliminary data.</text>
</comment>
<accession>A0AAP2E4A8</accession>
<dbReference type="RefSeq" id="WP_254087880.1">
    <property type="nucleotide sequence ID" value="NZ_JAHESE010000059.1"/>
</dbReference>